<accession>A0A2T7D6W2</accession>
<keyword evidence="3" id="KW-1185">Reference proteome</keyword>
<dbReference type="Gramene" id="PUZ51326">
    <property type="protein sequence ID" value="PUZ51326"/>
    <property type="gene ID" value="GQ55_6G175200"/>
</dbReference>
<gene>
    <name evidence="2" type="ORF">GQ55_6G175200</name>
</gene>
<dbReference type="STRING" id="1504633.A0A2T7D6W2"/>
<dbReference type="Proteomes" id="UP000244336">
    <property type="component" value="Chromosome 6"/>
</dbReference>
<dbReference type="OrthoDB" id="696303at2759"/>
<reference evidence="2 3" key="1">
    <citation type="submission" date="2018-04" db="EMBL/GenBank/DDBJ databases">
        <title>WGS assembly of Panicum hallii var. hallii HAL2.</title>
        <authorList>
            <person name="Lovell J."/>
            <person name="Jenkins J."/>
            <person name="Lowry D."/>
            <person name="Mamidi S."/>
            <person name="Sreedasyam A."/>
            <person name="Weng X."/>
            <person name="Barry K."/>
            <person name="Bonette J."/>
            <person name="Campitelli B."/>
            <person name="Daum C."/>
            <person name="Gordon S."/>
            <person name="Gould B."/>
            <person name="Lipzen A."/>
            <person name="MacQueen A."/>
            <person name="Palacio-Mejia J."/>
            <person name="Plott C."/>
            <person name="Shakirov E."/>
            <person name="Shu S."/>
            <person name="Yoshinaga Y."/>
            <person name="Zane M."/>
            <person name="Rokhsar D."/>
            <person name="Grimwood J."/>
            <person name="Schmutz J."/>
            <person name="Juenger T."/>
        </authorList>
    </citation>
    <scope>NUCLEOTIDE SEQUENCE [LARGE SCALE GENOMIC DNA]</scope>
    <source>
        <strain evidence="3">cv. HAL2</strain>
    </source>
</reference>
<sequence length="205" mass="21374">MSMVGELSTEQGSSPEIKAPQINRFQLLFASQSKYPFCSTEKKFPFLLGGAAERQHMAAATGYGDAPTEEELLAYGDLPRHGRDMAEVFAVRVPAGGGGGKDRAPPCGSIFFHGGNSCSDLIYSRNRSGTDEPAARNPATARATSCSPAHQWPPRRTVQSASTSTSTASPPCKPTTTAATTRTTTTPGGYSATPSPASSLPTTGS</sequence>
<evidence type="ECO:0000313" key="2">
    <source>
        <dbReference type="EMBL" id="PUZ51326.1"/>
    </source>
</evidence>
<proteinExistence type="predicted"/>
<dbReference type="AlphaFoldDB" id="A0A2T7D6W2"/>
<feature type="compositionally biased region" description="Low complexity" evidence="1">
    <location>
        <begin position="160"/>
        <end position="205"/>
    </location>
</feature>
<feature type="compositionally biased region" description="Low complexity" evidence="1">
    <location>
        <begin position="135"/>
        <end position="144"/>
    </location>
</feature>
<organism evidence="2 3">
    <name type="scientific">Panicum hallii var. hallii</name>
    <dbReference type="NCBI Taxonomy" id="1504633"/>
    <lineage>
        <taxon>Eukaryota</taxon>
        <taxon>Viridiplantae</taxon>
        <taxon>Streptophyta</taxon>
        <taxon>Embryophyta</taxon>
        <taxon>Tracheophyta</taxon>
        <taxon>Spermatophyta</taxon>
        <taxon>Magnoliopsida</taxon>
        <taxon>Liliopsida</taxon>
        <taxon>Poales</taxon>
        <taxon>Poaceae</taxon>
        <taxon>PACMAD clade</taxon>
        <taxon>Panicoideae</taxon>
        <taxon>Panicodae</taxon>
        <taxon>Paniceae</taxon>
        <taxon>Panicinae</taxon>
        <taxon>Panicum</taxon>
        <taxon>Panicum sect. Panicum</taxon>
    </lineage>
</organism>
<name>A0A2T7D6W2_9POAL</name>
<evidence type="ECO:0000256" key="1">
    <source>
        <dbReference type="SAM" id="MobiDB-lite"/>
    </source>
</evidence>
<dbReference type="EMBL" id="CM009754">
    <property type="protein sequence ID" value="PUZ51326.1"/>
    <property type="molecule type" value="Genomic_DNA"/>
</dbReference>
<feature type="region of interest" description="Disordered" evidence="1">
    <location>
        <begin position="127"/>
        <end position="205"/>
    </location>
</feature>
<evidence type="ECO:0000313" key="3">
    <source>
        <dbReference type="Proteomes" id="UP000244336"/>
    </source>
</evidence>
<protein>
    <submittedName>
        <fullName evidence="2">Uncharacterized protein</fullName>
    </submittedName>
</protein>